<evidence type="ECO:0000313" key="1">
    <source>
        <dbReference type="EMBL" id="MQS99621.1"/>
    </source>
</evidence>
<name>A0A646KBK3_STRJU</name>
<protein>
    <submittedName>
        <fullName evidence="1">Serine-threonine protein kinase</fullName>
    </submittedName>
</protein>
<keyword evidence="1" id="KW-0808">Transferase</keyword>
<keyword evidence="2" id="KW-1185">Reference proteome</keyword>
<evidence type="ECO:0000313" key="2">
    <source>
        <dbReference type="Proteomes" id="UP000419138"/>
    </source>
</evidence>
<dbReference type="AlphaFoldDB" id="A0A646KBK3"/>
<dbReference type="Proteomes" id="UP000419138">
    <property type="component" value="Unassembled WGS sequence"/>
</dbReference>
<organism evidence="1 2">
    <name type="scientific">Streptomyces jumonjinensis</name>
    <dbReference type="NCBI Taxonomy" id="1945"/>
    <lineage>
        <taxon>Bacteria</taxon>
        <taxon>Bacillati</taxon>
        <taxon>Actinomycetota</taxon>
        <taxon>Actinomycetes</taxon>
        <taxon>Kitasatosporales</taxon>
        <taxon>Streptomycetaceae</taxon>
        <taxon>Streptomyces</taxon>
    </lineage>
</organism>
<accession>A0A646KBK3</accession>
<dbReference type="SUPFAM" id="SSF53474">
    <property type="entry name" value="alpha/beta-Hydrolases"/>
    <property type="match status" value="1"/>
</dbReference>
<keyword evidence="1" id="KW-0418">Kinase</keyword>
<dbReference type="InterPro" id="IPR029058">
    <property type="entry name" value="AB_hydrolase_fold"/>
</dbReference>
<reference evidence="1 2" key="1">
    <citation type="submission" date="2019-05" db="EMBL/GenBank/DDBJ databases">
        <title>Comparative genomics and metabolomics analyses of clavulanic acid producing Streptomyces species provides insight into specialized metabolism and evolution of beta-lactam biosynthetic gene clusters.</title>
        <authorList>
            <person name="Moore M.A."/>
            <person name="Cruz-Morales P."/>
            <person name="Barona Gomez F."/>
            <person name="Kapil T."/>
        </authorList>
    </citation>
    <scope>NUCLEOTIDE SEQUENCE [LARGE SCALE GENOMIC DNA]</scope>
    <source>
        <strain evidence="1 2">NRRL 5741</strain>
    </source>
</reference>
<sequence length="432" mass="46248">MSVSPYQDIVFGEDGDIDPAGRERLLRLLRLDITDLVIFAHGWNRSPWDARAPHSAFFAPFPGLLSPQARVGYAGLIWPSMRFGDEPMPGAGPVPDGPEPLTELDAATRDSLNGLFPGHRATVARLARLLELRPGSADAFAEFGRLARRLTRAPAGGLENCFTADLPQDEQGPPALLHEDALTFCRTLGLALEDSEPAAPAGLRADPADGALSRSWKGAKELLRQMTYYAMKRRAGAVGELGLGPLLGQLARVRPGTRIHLVGHSQSARLVSFALRGLPDGVHTVKSVTLLQGAFSHYAFAPSLPHAAQHAGALTAMEDRVDGPVVAGYSRHDTALGVLYPLASRLAGDDRSPGRPDRRWRALGHDGFQAVRPASARLTLDEALTRGLPRSGCVSVDTASVVRRGRPPMGAHNDICHPELARLVVSAGRVGR</sequence>
<proteinExistence type="predicted"/>
<gene>
    <name evidence="1" type="ORF">FF041_05170</name>
</gene>
<dbReference type="EMBL" id="VCLA01000039">
    <property type="protein sequence ID" value="MQS99621.1"/>
    <property type="molecule type" value="Genomic_DNA"/>
</dbReference>
<dbReference type="OrthoDB" id="280053at2"/>
<comment type="caution">
    <text evidence="1">The sequence shown here is derived from an EMBL/GenBank/DDBJ whole genome shotgun (WGS) entry which is preliminary data.</text>
</comment>
<dbReference type="GO" id="GO:0016301">
    <property type="term" value="F:kinase activity"/>
    <property type="evidence" value="ECO:0007669"/>
    <property type="project" value="UniProtKB-KW"/>
</dbReference>